<dbReference type="PANTHER" id="PTHR40048:SF1">
    <property type="entry name" value="RHAMNOSYL O-METHYLTRANSFERASE"/>
    <property type="match status" value="1"/>
</dbReference>
<name>A0A4R4AC72_MARGR</name>
<accession>A0A4R4AC72</accession>
<evidence type="ECO:0000256" key="2">
    <source>
        <dbReference type="ARBA" id="ARBA00022679"/>
    </source>
</evidence>
<dbReference type="PANTHER" id="PTHR40048">
    <property type="entry name" value="RHAMNOSYL O-METHYLTRANSFERASE"/>
    <property type="match status" value="1"/>
</dbReference>
<keyword evidence="1" id="KW-0489">Methyltransferase</keyword>
<sequence>MTMHPLDQFKQEIRERVAEYPRNEALQRASRSFFEEIGVGRANYVYNFFWLGVPIIQIPQDLQAMQEIIWEVKPDLIIETGIAWGGTLVHSASLLAILEACEEIERGHVIGIDVDIRAHNRLSLEKHPLSKKLTLIEGSSIDSAVIDQVHMLARDYRRPLVCLDSNHTHDHVLAELEAYAPLVAPGSYCLVGDTVIEDAPGAMSSERPWGKGNNPKTAAREYLRRLHEEGRSAADGAPLAFEADTLIERKLVLTGSPEGYLRRC</sequence>
<dbReference type="RefSeq" id="WP_132229213.1">
    <property type="nucleotide sequence ID" value="NZ_NRRH01000019.1"/>
</dbReference>
<gene>
    <name evidence="3" type="ORF">EDC29_1042</name>
</gene>
<dbReference type="InterPro" id="IPR029063">
    <property type="entry name" value="SAM-dependent_MTases_sf"/>
</dbReference>
<reference evidence="3 4" key="1">
    <citation type="submission" date="2019-03" db="EMBL/GenBank/DDBJ databases">
        <title>Genomic Encyclopedia of Type Strains, Phase IV (KMG-IV): sequencing the most valuable type-strain genomes for metagenomic binning, comparative biology and taxonomic classification.</title>
        <authorList>
            <person name="Goeker M."/>
        </authorList>
    </citation>
    <scope>NUCLEOTIDE SEQUENCE [LARGE SCALE GENOMIC DNA]</scope>
    <source>
        <strain evidence="3 4">DSM 203</strain>
    </source>
</reference>
<proteinExistence type="predicted"/>
<dbReference type="GO" id="GO:0032259">
    <property type="term" value="P:methylation"/>
    <property type="evidence" value="ECO:0007669"/>
    <property type="project" value="UniProtKB-KW"/>
</dbReference>
<comment type="caution">
    <text evidence="3">The sequence shown here is derived from an EMBL/GenBank/DDBJ whole genome shotgun (WGS) entry which is preliminary data.</text>
</comment>
<dbReference type="Pfam" id="PF04989">
    <property type="entry name" value="RMNT_CmcI"/>
    <property type="match status" value="1"/>
</dbReference>
<dbReference type="EMBL" id="SMDC01000004">
    <property type="protein sequence ID" value="TCW36219.1"/>
    <property type="molecule type" value="Genomic_DNA"/>
</dbReference>
<dbReference type="Gene3D" id="3.40.50.150">
    <property type="entry name" value="Vaccinia Virus protein VP39"/>
    <property type="match status" value="1"/>
</dbReference>
<evidence type="ECO:0000256" key="1">
    <source>
        <dbReference type="ARBA" id="ARBA00022603"/>
    </source>
</evidence>
<dbReference type="GO" id="GO:0071770">
    <property type="term" value="P:DIM/DIP cell wall layer assembly"/>
    <property type="evidence" value="ECO:0007669"/>
    <property type="project" value="TreeGrafter"/>
</dbReference>
<dbReference type="Proteomes" id="UP000295247">
    <property type="component" value="Unassembled WGS sequence"/>
</dbReference>
<dbReference type="GO" id="GO:0008610">
    <property type="term" value="P:lipid biosynthetic process"/>
    <property type="evidence" value="ECO:0007669"/>
    <property type="project" value="InterPro"/>
</dbReference>
<dbReference type="GO" id="GO:0005886">
    <property type="term" value="C:plasma membrane"/>
    <property type="evidence" value="ECO:0007669"/>
    <property type="project" value="TreeGrafter"/>
</dbReference>
<protein>
    <submittedName>
        <fullName evidence="3">Cephalosporin hydroxylase</fullName>
    </submittedName>
</protein>
<dbReference type="AlphaFoldDB" id="A0A4R4AC72"/>
<dbReference type="InterPro" id="IPR007072">
    <property type="entry name" value="RNMT_CmcI"/>
</dbReference>
<dbReference type="GO" id="GO:0008168">
    <property type="term" value="F:methyltransferase activity"/>
    <property type="evidence" value="ECO:0007669"/>
    <property type="project" value="UniProtKB-KW"/>
</dbReference>
<evidence type="ECO:0000313" key="3">
    <source>
        <dbReference type="EMBL" id="TCW36219.1"/>
    </source>
</evidence>
<dbReference type="SUPFAM" id="SSF53335">
    <property type="entry name" value="S-adenosyl-L-methionine-dependent methyltransferases"/>
    <property type="match status" value="1"/>
</dbReference>
<evidence type="ECO:0000313" key="4">
    <source>
        <dbReference type="Proteomes" id="UP000295247"/>
    </source>
</evidence>
<organism evidence="3 4">
    <name type="scientific">Marichromatium gracile</name>
    <name type="common">Chromatium gracile</name>
    <dbReference type="NCBI Taxonomy" id="1048"/>
    <lineage>
        <taxon>Bacteria</taxon>
        <taxon>Pseudomonadati</taxon>
        <taxon>Pseudomonadota</taxon>
        <taxon>Gammaproteobacteria</taxon>
        <taxon>Chromatiales</taxon>
        <taxon>Chromatiaceae</taxon>
        <taxon>Marichromatium</taxon>
    </lineage>
</organism>
<keyword evidence="2" id="KW-0808">Transferase</keyword>